<reference evidence="2" key="1">
    <citation type="submission" date="2013-08" db="EMBL/GenBank/DDBJ databases">
        <title>Intrasporangium oryzae NRRL B-24470.</title>
        <authorList>
            <person name="Liu H."/>
            <person name="Wang G."/>
        </authorList>
    </citation>
    <scope>NUCLEOTIDE SEQUENCE [LARGE SCALE GENOMIC DNA]</scope>
    <source>
        <strain evidence="2">Q5-1</strain>
    </source>
</reference>
<comment type="caution">
    <text evidence="1">The sequence shown here is derived from an EMBL/GenBank/DDBJ whole genome shotgun (WGS) entry which is preliminary data.</text>
</comment>
<evidence type="ECO:0000313" key="2">
    <source>
        <dbReference type="Proteomes" id="UP000019494"/>
    </source>
</evidence>
<sequence>MFIAMVRFPDVPSDRDAEFRDWFEWSNQELAGTQGLRGRRLLYSADDGYCALVEHESARSFTAMHGTSAAARVQTRLRGLVAEAPQATQFEVVAALATGGCCREDGNHQHSQDDDEHSVPESDADVVAGHACCQAG</sequence>
<protein>
    <submittedName>
        <fullName evidence="1">Antibiotic biosynthesis monooxygenase</fullName>
    </submittedName>
</protein>
<evidence type="ECO:0000313" key="1">
    <source>
        <dbReference type="EMBL" id="EWT07733.1"/>
    </source>
</evidence>
<dbReference type="GO" id="GO:0004497">
    <property type="term" value="F:monooxygenase activity"/>
    <property type="evidence" value="ECO:0007669"/>
    <property type="project" value="UniProtKB-KW"/>
</dbReference>
<proteinExistence type="predicted"/>
<dbReference type="RefSeq" id="WP_051518038.1">
    <property type="nucleotide sequence ID" value="NZ_AWQS01000005.1"/>
</dbReference>
<keyword evidence="1" id="KW-0560">Oxidoreductase</keyword>
<dbReference type="Gene3D" id="3.30.70.100">
    <property type="match status" value="1"/>
</dbReference>
<keyword evidence="1" id="KW-0503">Monooxygenase</keyword>
<dbReference type="InterPro" id="IPR011008">
    <property type="entry name" value="Dimeric_a/b-barrel"/>
</dbReference>
<dbReference type="EMBL" id="AWQS01000005">
    <property type="protein sequence ID" value="EWT07733.1"/>
    <property type="molecule type" value="Genomic_DNA"/>
</dbReference>
<gene>
    <name evidence="1" type="ORF">N864_23490</name>
</gene>
<dbReference type="AlphaFoldDB" id="W9GSC9"/>
<dbReference type="OrthoDB" id="5518003at2"/>
<name>W9GSC9_9MICO</name>
<dbReference type="Proteomes" id="UP000019494">
    <property type="component" value="Unassembled WGS sequence"/>
</dbReference>
<accession>W9GSC9</accession>
<dbReference type="SUPFAM" id="SSF54909">
    <property type="entry name" value="Dimeric alpha+beta barrel"/>
    <property type="match status" value="1"/>
</dbReference>
<organism evidence="1 2">
    <name type="scientific">Intrasporangium chromatireducens Q5-1</name>
    <dbReference type="NCBI Taxonomy" id="584657"/>
    <lineage>
        <taxon>Bacteria</taxon>
        <taxon>Bacillati</taxon>
        <taxon>Actinomycetota</taxon>
        <taxon>Actinomycetes</taxon>
        <taxon>Micrococcales</taxon>
        <taxon>Intrasporangiaceae</taxon>
        <taxon>Intrasporangium</taxon>
    </lineage>
</organism>
<keyword evidence="2" id="KW-1185">Reference proteome</keyword>